<reference evidence="2" key="3">
    <citation type="submission" date="2015-02" db="UniProtKB">
        <authorList>
            <consortium name="EnsemblProtists"/>
        </authorList>
    </citation>
    <scope>IDENTIFICATION</scope>
    <source>
        <strain evidence="2">DAOM BR144</strain>
    </source>
</reference>
<dbReference type="EnsemblProtists" id="PYU1_T004305">
    <property type="protein sequence ID" value="PYU1_T004305"/>
    <property type="gene ID" value="PYU1_G004295"/>
</dbReference>
<keyword evidence="3" id="KW-1185">Reference proteome</keyword>
<name>K3WH64_GLOUD</name>
<proteinExistence type="predicted"/>
<dbReference type="Proteomes" id="UP000019132">
    <property type="component" value="Unassembled WGS sequence"/>
</dbReference>
<dbReference type="HOGENOM" id="CLU_1274496_0_0_1"/>
<protein>
    <submittedName>
        <fullName evidence="2">Uncharacterized protein</fullName>
    </submittedName>
</protein>
<evidence type="ECO:0000313" key="2">
    <source>
        <dbReference type="EnsemblProtists" id="PYU1_T004305"/>
    </source>
</evidence>
<feature type="chain" id="PRO_5003871979" evidence="1">
    <location>
        <begin position="32"/>
        <end position="217"/>
    </location>
</feature>
<dbReference type="EMBL" id="GL376567">
    <property type="status" value="NOT_ANNOTATED_CDS"/>
    <property type="molecule type" value="Genomic_DNA"/>
</dbReference>
<evidence type="ECO:0000313" key="3">
    <source>
        <dbReference type="Proteomes" id="UP000019132"/>
    </source>
</evidence>
<evidence type="ECO:0000256" key="1">
    <source>
        <dbReference type="SAM" id="SignalP"/>
    </source>
</evidence>
<dbReference type="InParanoid" id="K3WH64"/>
<dbReference type="VEuPathDB" id="FungiDB:PYU1_G004295"/>
<dbReference type="AlphaFoldDB" id="K3WH64"/>
<reference evidence="3" key="1">
    <citation type="journal article" date="2010" name="Genome Biol.">
        <title>Genome sequence of the necrotrophic plant pathogen Pythium ultimum reveals original pathogenicity mechanisms and effector repertoire.</title>
        <authorList>
            <person name="Levesque C.A."/>
            <person name="Brouwer H."/>
            <person name="Cano L."/>
            <person name="Hamilton J.P."/>
            <person name="Holt C."/>
            <person name="Huitema E."/>
            <person name="Raffaele S."/>
            <person name="Robideau G.P."/>
            <person name="Thines M."/>
            <person name="Win J."/>
            <person name="Zerillo M.M."/>
            <person name="Beakes G.W."/>
            <person name="Boore J.L."/>
            <person name="Busam D."/>
            <person name="Dumas B."/>
            <person name="Ferriera S."/>
            <person name="Fuerstenberg S.I."/>
            <person name="Gachon C.M."/>
            <person name="Gaulin E."/>
            <person name="Govers F."/>
            <person name="Grenville-Briggs L."/>
            <person name="Horner N."/>
            <person name="Hostetler J."/>
            <person name="Jiang R.H."/>
            <person name="Johnson J."/>
            <person name="Krajaejun T."/>
            <person name="Lin H."/>
            <person name="Meijer H.J."/>
            <person name="Moore B."/>
            <person name="Morris P."/>
            <person name="Phuntmart V."/>
            <person name="Puiu D."/>
            <person name="Shetty J."/>
            <person name="Stajich J.E."/>
            <person name="Tripathy S."/>
            <person name="Wawra S."/>
            <person name="van West P."/>
            <person name="Whitty B.R."/>
            <person name="Coutinho P.M."/>
            <person name="Henrissat B."/>
            <person name="Martin F."/>
            <person name="Thomas P.D."/>
            <person name="Tyler B.M."/>
            <person name="De Vries R.P."/>
            <person name="Kamoun S."/>
            <person name="Yandell M."/>
            <person name="Tisserat N."/>
            <person name="Buell C.R."/>
        </authorList>
    </citation>
    <scope>NUCLEOTIDE SEQUENCE</scope>
    <source>
        <strain evidence="3">DAOM:BR144</strain>
    </source>
</reference>
<sequence>MVHSHESPGTVSAPILVLLTAIRLLAATVHAQYDVVAANVAPGSAALIPPDNANKLDLESFNGSSFADPAFLAEAFATTFSDGEQRLMIIGDENIPTDPVCRGQPTVMTRSATIPPNGACLPSQTAQNLSCTCLQGYSDATTWEFRLTAPSQGKTSFPTSQTQEDTLEVNSMMLFLIPGNITAIVVNTTPDEATISLVRTEKGTDLTSVYRASVCVI</sequence>
<feature type="signal peptide" evidence="1">
    <location>
        <begin position="1"/>
        <end position="31"/>
    </location>
</feature>
<organism evidence="2 3">
    <name type="scientific">Globisporangium ultimum (strain ATCC 200006 / CBS 805.95 / DAOM BR144)</name>
    <name type="common">Pythium ultimum</name>
    <dbReference type="NCBI Taxonomy" id="431595"/>
    <lineage>
        <taxon>Eukaryota</taxon>
        <taxon>Sar</taxon>
        <taxon>Stramenopiles</taxon>
        <taxon>Oomycota</taxon>
        <taxon>Peronosporomycetes</taxon>
        <taxon>Pythiales</taxon>
        <taxon>Pythiaceae</taxon>
        <taxon>Globisporangium</taxon>
    </lineage>
</organism>
<accession>K3WH64</accession>
<keyword evidence="1" id="KW-0732">Signal</keyword>
<reference evidence="3" key="2">
    <citation type="submission" date="2010-04" db="EMBL/GenBank/DDBJ databases">
        <authorList>
            <person name="Buell R."/>
            <person name="Hamilton J."/>
            <person name="Hostetler J."/>
        </authorList>
    </citation>
    <scope>NUCLEOTIDE SEQUENCE [LARGE SCALE GENOMIC DNA]</scope>
    <source>
        <strain evidence="3">DAOM:BR144</strain>
    </source>
</reference>